<dbReference type="InterPro" id="IPR029062">
    <property type="entry name" value="Class_I_gatase-like"/>
</dbReference>
<dbReference type="PANTHER" id="PTHR43235:SF1">
    <property type="entry name" value="GLUTAMINE AMIDOTRANSFERASE PB2B2.05-RELATED"/>
    <property type="match status" value="1"/>
</dbReference>
<accession>A0A6P1ZHN4</accession>
<dbReference type="OrthoDB" id="9813383at2"/>
<organism evidence="1 2">
    <name type="scientific">Oceanidesulfovibrio marinus</name>
    <dbReference type="NCBI Taxonomy" id="370038"/>
    <lineage>
        <taxon>Bacteria</taxon>
        <taxon>Pseudomonadati</taxon>
        <taxon>Thermodesulfobacteriota</taxon>
        <taxon>Desulfovibrionia</taxon>
        <taxon>Desulfovibrionales</taxon>
        <taxon>Desulfovibrionaceae</taxon>
        <taxon>Oceanidesulfovibrio</taxon>
    </lineage>
</organism>
<sequence>MERKGAGMARPRIGVSGPDKGGAGMWFFTALAIFLAGGRPVRLHPANPKQQVQLDGLIISGGADVAESLYEERGEHPLDDLDAAEPETVHYLIGLVWYPLVASLRWLLSSRKRTASGDTARDKLEYALLEQALDDDIPVLGICRGMQLLNVFLGGTLFKSITEFYMEEPQVRTILPQVLVRLEPGLRLQKVFQREKLRVNALHDQAVDDLGEGLCISAQELNGVVQAIEHMGREFVIGVQWHPEFLQQKKEQRRLFRAMVQVANACRIHREEEAREM</sequence>
<keyword evidence="1" id="KW-0378">Hydrolase</keyword>
<name>A0A6P1ZHN4_9BACT</name>
<dbReference type="EMBL" id="QMIF01000005">
    <property type="protein sequence ID" value="TVM34132.1"/>
    <property type="molecule type" value="Genomic_DNA"/>
</dbReference>
<gene>
    <name evidence="1" type="ORF">DQK91_09530</name>
</gene>
<protein>
    <submittedName>
        <fullName evidence="1">Gamma-glutamyl-gamma-aminobutyrate hydrolase family protein</fullName>
    </submittedName>
</protein>
<reference evidence="1 2" key="1">
    <citation type="submission" date="2018-06" db="EMBL/GenBank/DDBJ databases">
        <title>Complete genome of Desulfovibrio marinus P48SEP.</title>
        <authorList>
            <person name="Crispim J.S."/>
            <person name="Vidigal P.M.P."/>
            <person name="Silva L.C.F."/>
            <person name="Araujo L.C."/>
            <person name="Laguardia C.N."/>
            <person name="Dias R.S."/>
            <person name="Sousa M.P."/>
            <person name="Paula S.O."/>
            <person name="Silva C."/>
        </authorList>
    </citation>
    <scope>NUCLEOTIDE SEQUENCE [LARGE SCALE GENOMIC DNA]</scope>
    <source>
        <strain evidence="1 2">P48SEP</strain>
    </source>
</reference>
<dbReference type="GO" id="GO:0005829">
    <property type="term" value="C:cytosol"/>
    <property type="evidence" value="ECO:0007669"/>
    <property type="project" value="TreeGrafter"/>
</dbReference>
<dbReference type="Gene3D" id="3.40.50.880">
    <property type="match status" value="1"/>
</dbReference>
<dbReference type="GO" id="GO:0016811">
    <property type="term" value="F:hydrolase activity, acting on carbon-nitrogen (but not peptide) bonds, in linear amides"/>
    <property type="evidence" value="ECO:0007669"/>
    <property type="project" value="InterPro"/>
</dbReference>
<proteinExistence type="predicted"/>
<dbReference type="SUPFAM" id="SSF52317">
    <property type="entry name" value="Class I glutamine amidotransferase-like"/>
    <property type="match status" value="1"/>
</dbReference>
<dbReference type="PANTHER" id="PTHR43235">
    <property type="entry name" value="GLUTAMINE AMIDOTRANSFERASE PB2B2.05-RELATED"/>
    <property type="match status" value="1"/>
</dbReference>
<dbReference type="Proteomes" id="UP000434052">
    <property type="component" value="Unassembled WGS sequence"/>
</dbReference>
<dbReference type="CDD" id="cd01745">
    <property type="entry name" value="GATase1_2"/>
    <property type="match status" value="1"/>
</dbReference>
<dbReference type="InterPro" id="IPR011697">
    <property type="entry name" value="Peptidase_C26"/>
</dbReference>
<dbReference type="Pfam" id="PF07722">
    <property type="entry name" value="Peptidase_C26"/>
    <property type="match status" value="1"/>
</dbReference>
<dbReference type="PROSITE" id="PS51273">
    <property type="entry name" value="GATASE_TYPE_1"/>
    <property type="match status" value="1"/>
</dbReference>
<evidence type="ECO:0000313" key="1">
    <source>
        <dbReference type="EMBL" id="TVM34132.1"/>
    </source>
</evidence>
<evidence type="ECO:0000313" key="2">
    <source>
        <dbReference type="Proteomes" id="UP000434052"/>
    </source>
</evidence>
<dbReference type="InterPro" id="IPR044668">
    <property type="entry name" value="PuuD-like"/>
</dbReference>
<dbReference type="AlphaFoldDB" id="A0A6P1ZHN4"/>
<comment type="caution">
    <text evidence="1">The sequence shown here is derived from an EMBL/GenBank/DDBJ whole genome shotgun (WGS) entry which is preliminary data.</text>
</comment>